<keyword evidence="7" id="KW-1185">Reference proteome</keyword>
<evidence type="ECO:0000259" key="5">
    <source>
        <dbReference type="PROSITE" id="PS50110"/>
    </source>
</evidence>
<feature type="domain" description="Histidine kinase" evidence="4">
    <location>
        <begin position="181"/>
        <end position="409"/>
    </location>
</feature>
<dbReference type="InterPro" id="IPR011006">
    <property type="entry name" value="CheY-like_superfamily"/>
</dbReference>
<sequence length="556" mass="60697">MLGFDHGSAKAKAAVPPPEVVCTANEKEALALVEAAAQGHKPFSLVIMDGRLFYGKDYRYVINRLWQSQRDLHVVLHAVSQLEAFEQIPIDLGSNPHLLVFKFRLVPFEITQLIRTLTFRHSAENQTSHRNLSLNAQLLEVTSRFEDVSNRLRLEQDHRKQLEDQLCRNQRLETVGRFADAMAHFFNNYLTVIQGHLEVAQHTQGAGGTSSLPSSSLKELILATQRAAGFTSQFVSFNRRDYLEPQPMNLGQVIDGQAAMLQKALGEQISIQISHQPDLPGVMSDQAALEQIIFNLLIHARDSMPGGGRVMIQTRQVCIPDADTASQIHAEAKPGDFVVMTISDTGKGLTPAEMAALLDASKLSLEKEGGADIAMILVQGLVRMQGGWLEGRSVLEVGTEFSVYLPVATGTASAAAVPEKKLLNRGAAEESSTILVVDDEDSVRQVMEYVLTSQGHKVLTAADANEAWAIWREKAAVIKLALIDVKLPGGVSGFDLEKALAAEDPTLPVIFTCGYSPTTLSNAKELKAGENFLPKPFGMVELLNIVGQALLQPARL</sequence>
<organism evidence="6 7">
    <name type="scientific">Prosthecobacter fluviatilis</name>
    <dbReference type="NCBI Taxonomy" id="445931"/>
    <lineage>
        <taxon>Bacteria</taxon>
        <taxon>Pseudomonadati</taxon>
        <taxon>Verrucomicrobiota</taxon>
        <taxon>Verrucomicrobiia</taxon>
        <taxon>Verrucomicrobiales</taxon>
        <taxon>Verrucomicrobiaceae</taxon>
        <taxon>Prosthecobacter</taxon>
    </lineage>
</organism>
<dbReference type="EMBL" id="JBHSMQ010000003">
    <property type="protein sequence ID" value="MFC5455299.1"/>
    <property type="molecule type" value="Genomic_DNA"/>
</dbReference>
<dbReference type="InterPro" id="IPR001789">
    <property type="entry name" value="Sig_transdc_resp-reg_receiver"/>
</dbReference>
<dbReference type="PROSITE" id="PS50109">
    <property type="entry name" value="HIS_KIN"/>
    <property type="match status" value="1"/>
</dbReference>
<protein>
    <recommendedName>
        <fullName evidence="2">histidine kinase</fullName>
        <ecNumber evidence="2">2.7.13.3</ecNumber>
    </recommendedName>
</protein>
<dbReference type="Gene3D" id="1.10.287.130">
    <property type="match status" value="1"/>
</dbReference>
<evidence type="ECO:0000256" key="2">
    <source>
        <dbReference type="ARBA" id="ARBA00012438"/>
    </source>
</evidence>
<dbReference type="Gene3D" id="3.40.50.2300">
    <property type="match status" value="1"/>
</dbReference>
<keyword evidence="3" id="KW-0597">Phosphoprotein</keyword>
<comment type="catalytic activity">
    <reaction evidence="1">
        <text>ATP + protein L-histidine = ADP + protein N-phospho-L-histidine.</text>
        <dbReference type="EC" id="2.7.13.3"/>
    </reaction>
</comment>
<comment type="caution">
    <text evidence="6">The sequence shown here is derived from an EMBL/GenBank/DDBJ whole genome shotgun (WGS) entry which is preliminary data.</text>
</comment>
<dbReference type="SUPFAM" id="SSF55874">
    <property type="entry name" value="ATPase domain of HSP90 chaperone/DNA topoisomerase II/histidine kinase"/>
    <property type="match status" value="1"/>
</dbReference>
<dbReference type="CDD" id="cd00156">
    <property type="entry name" value="REC"/>
    <property type="match status" value="1"/>
</dbReference>
<dbReference type="SMART" id="SM00387">
    <property type="entry name" value="HATPase_c"/>
    <property type="match status" value="1"/>
</dbReference>
<dbReference type="Gene3D" id="3.30.565.10">
    <property type="entry name" value="Histidine kinase-like ATPase, C-terminal domain"/>
    <property type="match status" value="1"/>
</dbReference>
<dbReference type="PANTHER" id="PTHR43065">
    <property type="entry name" value="SENSOR HISTIDINE KINASE"/>
    <property type="match status" value="1"/>
</dbReference>
<dbReference type="Proteomes" id="UP001596052">
    <property type="component" value="Unassembled WGS sequence"/>
</dbReference>
<dbReference type="EC" id="2.7.13.3" evidence="2"/>
<feature type="modified residue" description="4-aspartylphosphate" evidence="3">
    <location>
        <position position="484"/>
    </location>
</feature>
<evidence type="ECO:0000313" key="6">
    <source>
        <dbReference type="EMBL" id="MFC5455299.1"/>
    </source>
</evidence>
<proteinExistence type="predicted"/>
<dbReference type="InterPro" id="IPR003594">
    <property type="entry name" value="HATPase_dom"/>
</dbReference>
<dbReference type="SUPFAM" id="SSF52172">
    <property type="entry name" value="CheY-like"/>
    <property type="match status" value="1"/>
</dbReference>
<dbReference type="SMART" id="SM00448">
    <property type="entry name" value="REC"/>
    <property type="match status" value="1"/>
</dbReference>
<evidence type="ECO:0000256" key="1">
    <source>
        <dbReference type="ARBA" id="ARBA00000085"/>
    </source>
</evidence>
<evidence type="ECO:0000256" key="3">
    <source>
        <dbReference type="PROSITE-ProRule" id="PRU00169"/>
    </source>
</evidence>
<feature type="domain" description="Response regulatory" evidence="5">
    <location>
        <begin position="433"/>
        <end position="550"/>
    </location>
</feature>
<dbReference type="RefSeq" id="WP_377166241.1">
    <property type="nucleotide sequence ID" value="NZ_JBHSMQ010000003.1"/>
</dbReference>
<evidence type="ECO:0000259" key="4">
    <source>
        <dbReference type="PROSITE" id="PS50109"/>
    </source>
</evidence>
<dbReference type="Pfam" id="PF02518">
    <property type="entry name" value="HATPase_c"/>
    <property type="match status" value="1"/>
</dbReference>
<reference evidence="7" key="1">
    <citation type="journal article" date="2019" name="Int. J. Syst. Evol. Microbiol.">
        <title>The Global Catalogue of Microorganisms (GCM) 10K type strain sequencing project: providing services to taxonomists for standard genome sequencing and annotation.</title>
        <authorList>
            <consortium name="The Broad Institute Genomics Platform"/>
            <consortium name="The Broad Institute Genome Sequencing Center for Infectious Disease"/>
            <person name="Wu L."/>
            <person name="Ma J."/>
        </authorList>
    </citation>
    <scope>NUCLEOTIDE SEQUENCE [LARGE SCALE GENOMIC DNA]</scope>
    <source>
        <strain evidence="7">CGMCC 4.1469</strain>
    </source>
</reference>
<dbReference type="PANTHER" id="PTHR43065:SF42">
    <property type="entry name" value="TWO-COMPONENT SENSOR PPRA"/>
    <property type="match status" value="1"/>
</dbReference>
<dbReference type="PROSITE" id="PS50110">
    <property type="entry name" value="RESPONSE_REGULATORY"/>
    <property type="match status" value="1"/>
</dbReference>
<gene>
    <name evidence="6" type="ORF">ACFQDI_10565</name>
</gene>
<dbReference type="InterPro" id="IPR005467">
    <property type="entry name" value="His_kinase_dom"/>
</dbReference>
<dbReference type="Pfam" id="PF00072">
    <property type="entry name" value="Response_reg"/>
    <property type="match status" value="1"/>
</dbReference>
<dbReference type="InterPro" id="IPR036890">
    <property type="entry name" value="HATPase_C_sf"/>
</dbReference>
<evidence type="ECO:0000313" key="7">
    <source>
        <dbReference type="Proteomes" id="UP001596052"/>
    </source>
</evidence>
<name>A0ABW0KPK5_9BACT</name>
<accession>A0ABW0KPK5</accession>
<dbReference type="PRINTS" id="PR00344">
    <property type="entry name" value="BCTRLSENSOR"/>
</dbReference>
<dbReference type="InterPro" id="IPR004358">
    <property type="entry name" value="Sig_transdc_His_kin-like_C"/>
</dbReference>